<dbReference type="InterPro" id="IPR000836">
    <property type="entry name" value="PRTase_dom"/>
</dbReference>
<name>A0A2T5C3H7_9BACT</name>
<evidence type="ECO:0000313" key="2">
    <source>
        <dbReference type="Proteomes" id="UP000243525"/>
    </source>
</evidence>
<reference evidence="1 2" key="1">
    <citation type="submission" date="2018-04" db="EMBL/GenBank/DDBJ databases">
        <title>Genomic Encyclopedia of Archaeal and Bacterial Type Strains, Phase II (KMG-II): from individual species to whole genera.</title>
        <authorList>
            <person name="Goeker M."/>
        </authorList>
    </citation>
    <scope>NUCLEOTIDE SEQUENCE [LARGE SCALE GENOMIC DNA]</scope>
    <source>
        <strain evidence="1 2">DSM 28823</strain>
    </source>
</reference>
<organism evidence="1 2">
    <name type="scientific">Mangrovibacterium marinum</name>
    <dbReference type="NCBI Taxonomy" id="1639118"/>
    <lineage>
        <taxon>Bacteria</taxon>
        <taxon>Pseudomonadati</taxon>
        <taxon>Bacteroidota</taxon>
        <taxon>Bacteroidia</taxon>
        <taxon>Marinilabiliales</taxon>
        <taxon>Prolixibacteraceae</taxon>
        <taxon>Mangrovibacterium</taxon>
    </lineage>
</organism>
<gene>
    <name evidence="1" type="ORF">C8N47_105136</name>
</gene>
<keyword evidence="2" id="KW-1185">Reference proteome</keyword>
<dbReference type="AlphaFoldDB" id="A0A2T5C3H7"/>
<accession>A0A2T5C3H7</accession>
<dbReference type="Proteomes" id="UP000243525">
    <property type="component" value="Unassembled WGS sequence"/>
</dbReference>
<dbReference type="OrthoDB" id="9779910at2"/>
<protein>
    <recommendedName>
        <fullName evidence="3">Amidophosphoribosyltransferase</fullName>
    </recommendedName>
</protein>
<evidence type="ECO:0008006" key="3">
    <source>
        <dbReference type="Google" id="ProtNLM"/>
    </source>
</evidence>
<comment type="caution">
    <text evidence="1">The sequence shown here is derived from an EMBL/GenBank/DDBJ whole genome shotgun (WGS) entry which is preliminary data.</text>
</comment>
<proteinExistence type="predicted"/>
<dbReference type="CDD" id="cd06223">
    <property type="entry name" value="PRTases_typeI"/>
    <property type="match status" value="1"/>
</dbReference>
<sequence>MKQFTIKPNSYLIQSTDGFHHTNFYGCKHPENPNFLYKIKNDPHHNWSEIQVALAKQQLEAILMLDLPVMLNILMLSSMTVCVVPRAKAENVYRPDQLLFRSAVQNVTKNLGGFEDGTNYIVRNRNTKTTHLRLPINGIINDGSLPYPGITCDTCSISNGVFGKDILLIDDIYTKTVNIDEDAIQALLNAGANSVTFYAVAYTVSKY</sequence>
<dbReference type="EMBL" id="QAAD01000005">
    <property type="protein sequence ID" value="PTN09295.1"/>
    <property type="molecule type" value="Genomic_DNA"/>
</dbReference>
<evidence type="ECO:0000313" key="1">
    <source>
        <dbReference type="EMBL" id="PTN09295.1"/>
    </source>
</evidence>
<dbReference type="RefSeq" id="WP_107821702.1">
    <property type="nucleotide sequence ID" value="NZ_QAAD01000005.1"/>
</dbReference>